<proteinExistence type="predicted"/>
<feature type="transmembrane region" description="Helical" evidence="6">
    <location>
        <begin position="241"/>
        <end position="263"/>
    </location>
</feature>
<feature type="transmembrane region" description="Helical" evidence="6">
    <location>
        <begin position="51"/>
        <end position="74"/>
    </location>
</feature>
<dbReference type="GO" id="GO:0022857">
    <property type="term" value="F:transmembrane transporter activity"/>
    <property type="evidence" value="ECO:0007669"/>
    <property type="project" value="InterPro"/>
</dbReference>
<evidence type="ECO:0000256" key="1">
    <source>
        <dbReference type="ARBA" id="ARBA00004651"/>
    </source>
</evidence>
<keyword evidence="3 6" id="KW-0812">Transmembrane</keyword>
<dbReference type="InterPro" id="IPR002293">
    <property type="entry name" value="AA/rel_permease1"/>
</dbReference>
<comment type="subcellular location">
    <subcellularLocation>
        <location evidence="1">Cell membrane</location>
        <topology evidence="1">Multi-pass membrane protein</topology>
    </subcellularLocation>
</comment>
<evidence type="ECO:0000313" key="7">
    <source>
        <dbReference type="EMBL" id="MBJ7608197.1"/>
    </source>
</evidence>
<dbReference type="PIRSF" id="PIRSF006060">
    <property type="entry name" value="AA_transporter"/>
    <property type="match status" value="1"/>
</dbReference>
<comment type="caution">
    <text evidence="7">The sequence shown here is derived from an EMBL/GenBank/DDBJ whole genome shotgun (WGS) entry which is preliminary data.</text>
</comment>
<feature type="transmembrane region" description="Helical" evidence="6">
    <location>
        <begin position="95"/>
        <end position="115"/>
    </location>
</feature>
<dbReference type="InterPro" id="IPR050367">
    <property type="entry name" value="APC_superfamily"/>
</dbReference>
<feature type="transmembrane region" description="Helical" evidence="6">
    <location>
        <begin position="165"/>
        <end position="183"/>
    </location>
</feature>
<dbReference type="Gene3D" id="1.20.1740.10">
    <property type="entry name" value="Amino acid/polyamine transporter I"/>
    <property type="match status" value="1"/>
</dbReference>
<evidence type="ECO:0000313" key="8">
    <source>
        <dbReference type="Proteomes" id="UP000614410"/>
    </source>
</evidence>
<dbReference type="PANTHER" id="PTHR42770">
    <property type="entry name" value="AMINO ACID TRANSPORTER-RELATED"/>
    <property type="match status" value="1"/>
</dbReference>
<dbReference type="GO" id="GO:0005886">
    <property type="term" value="C:plasma membrane"/>
    <property type="evidence" value="ECO:0007669"/>
    <property type="project" value="UniProtKB-SubCell"/>
</dbReference>
<protein>
    <submittedName>
        <fullName evidence="7">APC family permease</fullName>
    </submittedName>
</protein>
<sequence length="472" mass="49954">MPAGSPAQRTHARLRRNELSVVDIAVSTMANVGPAFSFYFGFAGIVAVSGIASPLTVLVAAVAIALLGNTLAGFSREMPSTGSFVSFIGRSMGPLAGVAAGVTIIIGYIIAISGVVAASGQISHILFNDYLHVDISWKVFGLLFTAIALYLMITGVKTSTRWAGIFFVVEMLVLLVVAAILLIKHSGSLSLAPFNPANLTGGSKGLGLGFPLAVFLFVGWENSAALAEETRQPRRDIPRAIFFSIGLMAVAYLVLSFASIVGFDQNPAAVAKADIPYIDLAKGVGGFVGFIAVVAGFTSTLGVLIAASNSQARLLFNAGREGLLPAVLGRVTRKGQTPWVAFVTFFAIGLAIVYAYGWNKDAVLVFAELATMGTILIVLVYLVANIALPIYMFRRHRDRVHPIRHVLLPLLGAASLIYPIYALVQPGQEAPYKYFPLVAAAVLLVALVYAAVMTARDRSLGERIGSIIADHD</sequence>
<evidence type="ECO:0000256" key="3">
    <source>
        <dbReference type="ARBA" id="ARBA00022692"/>
    </source>
</evidence>
<dbReference type="Proteomes" id="UP000614410">
    <property type="component" value="Unassembled WGS sequence"/>
</dbReference>
<feature type="transmembrane region" description="Helical" evidence="6">
    <location>
        <begin position="21"/>
        <end position="45"/>
    </location>
</feature>
<evidence type="ECO:0000256" key="6">
    <source>
        <dbReference type="SAM" id="Phobius"/>
    </source>
</evidence>
<dbReference type="EMBL" id="JAEKNN010000008">
    <property type="protein sequence ID" value="MBJ7608197.1"/>
    <property type="molecule type" value="Genomic_DNA"/>
</dbReference>
<feature type="transmembrane region" description="Helical" evidence="6">
    <location>
        <begin position="405"/>
        <end position="422"/>
    </location>
</feature>
<reference evidence="7 8" key="1">
    <citation type="submission" date="2020-10" db="EMBL/GenBank/DDBJ databases">
        <title>Ca. Dormibacterota MAGs.</title>
        <authorList>
            <person name="Montgomery K."/>
        </authorList>
    </citation>
    <scope>NUCLEOTIDE SEQUENCE [LARGE SCALE GENOMIC DNA]</scope>
    <source>
        <strain evidence="7">Mitchell_Peninsula_5</strain>
    </source>
</reference>
<organism evidence="7 8">
    <name type="scientific">Candidatus Amunia macphersoniae</name>
    <dbReference type="NCBI Taxonomy" id="3127014"/>
    <lineage>
        <taxon>Bacteria</taxon>
        <taxon>Bacillati</taxon>
        <taxon>Candidatus Dormiibacterota</taxon>
        <taxon>Candidatus Dormibacteria</taxon>
        <taxon>Candidatus Aeolococcales</taxon>
        <taxon>Candidatus Aeolococcaceae</taxon>
        <taxon>Candidatus Amunia</taxon>
    </lineage>
</organism>
<feature type="transmembrane region" description="Helical" evidence="6">
    <location>
        <begin position="369"/>
        <end position="393"/>
    </location>
</feature>
<feature type="transmembrane region" description="Helical" evidence="6">
    <location>
        <begin position="339"/>
        <end position="357"/>
    </location>
</feature>
<gene>
    <name evidence="7" type="ORF">JF887_02040</name>
</gene>
<evidence type="ECO:0000256" key="2">
    <source>
        <dbReference type="ARBA" id="ARBA00022475"/>
    </source>
</evidence>
<feature type="transmembrane region" description="Helical" evidence="6">
    <location>
        <begin position="283"/>
        <end position="307"/>
    </location>
</feature>
<dbReference type="PANTHER" id="PTHR42770:SF16">
    <property type="entry name" value="AMINO ACID PERMEASE"/>
    <property type="match status" value="1"/>
</dbReference>
<evidence type="ECO:0000256" key="4">
    <source>
        <dbReference type="ARBA" id="ARBA00022989"/>
    </source>
</evidence>
<keyword evidence="4 6" id="KW-1133">Transmembrane helix</keyword>
<name>A0A934N8S0_9BACT</name>
<dbReference type="AlphaFoldDB" id="A0A934N8S0"/>
<keyword evidence="2" id="KW-1003">Cell membrane</keyword>
<accession>A0A934N8S0</accession>
<dbReference type="Pfam" id="PF13520">
    <property type="entry name" value="AA_permease_2"/>
    <property type="match status" value="1"/>
</dbReference>
<feature type="transmembrane region" description="Helical" evidence="6">
    <location>
        <begin position="203"/>
        <end position="220"/>
    </location>
</feature>
<keyword evidence="5 6" id="KW-0472">Membrane</keyword>
<feature type="transmembrane region" description="Helical" evidence="6">
    <location>
        <begin position="135"/>
        <end position="153"/>
    </location>
</feature>
<evidence type="ECO:0000256" key="5">
    <source>
        <dbReference type="ARBA" id="ARBA00023136"/>
    </source>
</evidence>
<feature type="transmembrane region" description="Helical" evidence="6">
    <location>
        <begin position="434"/>
        <end position="455"/>
    </location>
</feature>